<dbReference type="EMBL" id="SRJC01000004">
    <property type="protein sequence ID" value="TGB01993.1"/>
    <property type="molecule type" value="Genomic_DNA"/>
</dbReference>
<evidence type="ECO:0000256" key="4">
    <source>
        <dbReference type="ARBA" id="ARBA00023125"/>
    </source>
</evidence>
<dbReference type="AlphaFoldDB" id="A0A4Z0GX84"/>
<reference evidence="9 10" key="1">
    <citation type="journal article" date="2003" name="Int. J. Syst. Evol. Microbiol.">
        <title>Halobacillus salinus sp. nov., isolated from a salt lake on the coast of the East Sea in Korea.</title>
        <authorList>
            <person name="Yoon J.H."/>
            <person name="Kang K.H."/>
            <person name="Park Y.H."/>
        </authorList>
    </citation>
    <scope>NUCLEOTIDE SEQUENCE [LARGE SCALE GENOMIC DNA]</scope>
    <source>
        <strain evidence="9 10">HSL-3</strain>
    </source>
</reference>
<dbReference type="InterPro" id="IPR007627">
    <property type="entry name" value="RNA_pol_sigma70_r2"/>
</dbReference>
<evidence type="ECO:0000256" key="3">
    <source>
        <dbReference type="ARBA" id="ARBA00023082"/>
    </source>
</evidence>
<dbReference type="GO" id="GO:0006950">
    <property type="term" value="P:response to stress"/>
    <property type="evidence" value="ECO:0007669"/>
    <property type="project" value="UniProtKB-ARBA"/>
</dbReference>
<keyword evidence="4 6" id="KW-0238">DNA-binding</keyword>
<keyword evidence="5 6" id="KW-0804">Transcription</keyword>
<feature type="domain" description="RNA polymerase sigma factor 70 region 4 type 2" evidence="8">
    <location>
        <begin position="108"/>
        <end position="158"/>
    </location>
</feature>
<dbReference type="SUPFAM" id="SSF88946">
    <property type="entry name" value="Sigma2 domain of RNA polymerase sigma factors"/>
    <property type="match status" value="1"/>
</dbReference>
<dbReference type="InterPro" id="IPR036388">
    <property type="entry name" value="WH-like_DNA-bd_sf"/>
</dbReference>
<keyword evidence="10" id="KW-1185">Reference proteome</keyword>
<dbReference type="Pfam" id="PF08281">
    <property type="entry name" value="Sigma70_r4_2"/>
    <property type="match status" value="1"/>
</dbReference>
<dbReference type="InterPro" id="IPR014284">
    <property type="entry name" value="RNA_pol_sigma-70_dom"/>
</dbReference>
<evidence type="ECO:0000313" key="9">
    <source>
        <dbReference type="EMBL" id="TGB01993.1"/>
    </source>
</evidence>
<gene>
    <name evidence="9" type="ORF">E4663_15290</name>
</gene>
<dbReference type="Gene3D" id="1.10.1740.10">
    <property type="match status" value="1"/>
</dbReference>
<dbReference type="Pfam" id="PF04542">
    <property type="entry name" value="Sigma70_r2"/>
    <property type="match status" value="1"/>
</dbReference>
<comment type="similarity">
    <text evidence="1 6">Belongs to the sigma-70 factor family. ECF subfamily.</text>
</comment>
<feature type="domain" description="RNA polymerase sigma-70 region 2" evidence="7">
    <location>
        <begin position="10"/>
        <end position="77"/>
    </location>
</feature>
<dbReference type="InterPro" id="IPR000838">
    <property type="entry name" value="RNA_pol_sigma70_ECF_CS"/>
</dbReference>
<evidence type="ECO:0000256" key="1">
    <source>
        <dbReference type="ARBA" id="ARBA00010641"/>
    </source>
</evidence>
<dbReference type="PROSITE" id="PS01063">
    <property type="entry name" value="SIGMA70_ECF"/>
    <property type="match status" value="1"/>
</dbReference>
<dbReference type="NCBIfam" id="TIGR02937">
    <property type="entry name" value="sigma70-ECF"/>
    <property type="match status" value="1"/>
</dbReference>
<evidence type="ECO:0000259" key="7">
    <source>
        <dbReference type="Pfam" id="PF04542"/>
    </source>
</evidence>
<comment type="caution">
    <text evidence="9">The sequence shown here is derived from an EMBL/GenBank/DDBJ whole genome shotgun (WGS) entry which is preliminary data.</text>
</comment>
<accession>A0A4Z0GX84</accession>
<dbReference type="GO" id="GO:0016987">
    <property type="term" value="F:sigma factor activity"/>
    <property type="evidence" value="ECO:0007669"/>
    <property type="project" value="UniProtKB-KW"/>
</dbReference>
<evidence type="ECO:0000256" key="5">
    <source>
        <dbReference type="ARBA" id="ARBA00023163"/>
    </source>
</evidence>
<dbReference type="InterPro" id="IPR013325">
    <property type="entry name" value="RNA_pol_sigma_r2"/>
</dbReference>
<dbReference type="InterPro" id="IPR039425">
    <property type="entry name" value="RNA_pol_sigma-70-like"/>
</dbReference>
<evidence type="ECO:0000256" key="6">
    <source>
        <dbReference type="RuleBase" id="RU000716"/>
    </source>
</evidence>
<dbReference type="Proteomes" id="UP000297982">
    <property type="component" value="Unassembled WGS sequence"/>
</dbReference>
<dbReference type="PANTHER" id="PTHR43133">
    <property type="entry name" value="RNA POLYMERASE ECF-TYPE SIGMA FACTO"/>
    <property type="match status" value="1"/>
</dbReference>
<keyword evidence="2 6" id="KW-0805">Transcription regulation</keyword>
<dbReference type="GO" id="GO:0003677">
    <property type="term" value="F:DNA binding"/>
    <property type="evidence" value="ECO:0007669"/>
    <property type="project" value="UniProtKB-KW"/>
</dbReference>
<dbReference type="PANTHER" id="PTHR43133:SF8">
    <property type="entry name" value="RNA POLYMERASE SIGMA FACTOR HI_1459-RELATED"/>
    <property type="match status" value="1"/>
</dbReference>
<dbReference type="Gene3D" id="1.10.10.10">
    <property type="entry name" value="Winged helix-like DNA-binding domain superfamily/Winged helix DNA-binding domain"/>
    <property type="match status" value="1"/>
</dbReference>
<evidence type="ECO:0000313" key="10">
    <source>
        <dbReference type="Proteomes" id="UP000297982"/>
    </source>
</evidence>
<dbReference type="STRING" id="192814.GCA_900166575_03842"/>
<evidence type="ECO:0000256" key="2">
    <source>
        <dbReference type="ARBA" id="ARBA00023015"/>
    </source>
</evidence>
<dbReference type="SUPFAM" id="SSF88659">
    <property type="entry name" value="Sigma3 and sigma4 domains of RNA polymerase sigma factors"/>
    <property type="match status" value="1"/>
</dbReference>
<keyword evidence="3 6" id="KW-0731">Sigma factor</keyword>
<protein>
    <recommendedName>
        <fullName evidence="6">RNA polymerase sigma factor</fullName>
    </recommendedName>
</protein>
<evidence type="ECO:0000259" key="8">
    <source>
        <dbReference type="Pfam" id="PF08281"/>
    </source>
</evidence>
<dbReference type="GO" id="GO:0006352">
    <property type="term" value="P:DNA-templated transcription initiation"/>
    <property type="evidence" value="ECO:0007669"/>
    <property type="project" value="InterPro"/>
</dbReference>
<proteinExistence type="inferred from homology"/>
<organism evidence="9 10">
    <name type="scientific">Halobacillus salinus</name>
    <dbReference type="NCBI Taxonomy" id="192814"/>
    <lineage>
        <taxon>Bacteria</taxon>
        <taxon>Bacillati</taxon>
        <taxon>Bacillota</taxon>
        <taxon>Bacilli</taxon>
        <taxon>Bacillales</taxon>
        <taxon>Bacillaceae</taxon>
        <taxon>Halobacillus</taxon>
    </lineage>
</organism>
<dbReference type="InterPro" id="IPR013324">
    <property type="entry name" value="RNA_pol_sigma_r3/r4-like"/>
</dbReference>
<name>A0A4Z0GX84_9BACI</name>
<dbReference type="InterPro" id="IPR013249">
    <property type="entry name" value="RNA_pol_sigma70_r4_t2"/>
</dbReference>
<sequence>MKMDSYFNTLYARYYQRVYYAALKVTRDSSLAEDILQETFMKAYDKLHEVKEEGKVGAWLSTIATRKAIDLLRKEKRHVYLPLEELPFSEPSSGVEELVELRLQTKEAIQLIAALPPKLRVVLKLGCMEGKSEKEIAEALDLTPACVKSRMYRARMALRNLSQHSHTA</sequence>